<organism evidence="4 5">
    <name type="scientific">Notothenia coriiceps</name>
    <name type="common">black rockcod</name>
    <dbReference type="NCBI Taxonomy" id="8208"/>
    <lineage>
        <taxon>Eukaryota</taxon>
        <taxon>Metazoa</taxon>
        <taxon>Chordata</taxon>
        <taxon>Craniata</taxon>
        <taxon>Vertebrata</taxon>
        <taxon>Euteleostomi</taxon>
        <taxon>Actinopterygii</taxon>
        <taxon>Neopterygii</taxon>
        <taxon>Teleostei</taxon>
        <taxon>Neoteleostei</taxon>
        <taxon>Acanthomorphata</taxon>
        <taxon>Eupercaria</taxon>
        <taxon>Perciformes</taxon>
        <taxon>Notothenioidei</taxon>
        <taxon>Nototheniidae</taxon>
        <taxon>Notothenia</taxon>
    </lineage>
</organism>
<comment type="similarity">
    <text evidence="2">Belongs to the LplA family.</text>
</comment>
<dbReference type="Gene3D" id="3.30.390.50">
    <property type="entry name" value="CO dehydrogenase flavoprotein, C-terminal domain"/>
    <property type="match status" value="1"/>
</dbReference>
<dbReference type="GO" id="GO:0009249">
    <property type="term" value="P:protein lipoylation"/>
    <property type="evidence" value="ECO:0007669"/>
    <property type="project" value="InterPro"/>
</dbReference>
<dbReference type="OrthoDB" id="201621at2759"/>
<evidence type="ECO:0000313" key="4">
    <source>
        <dbReference type="Proteomes" id="UP000504611"/>
    </source>
</evidence>
<name>A0A6I9PBX1_9TELE</name>
<evidence type="ECO:0000256" key="1">
    <source>
        <dbReference type="ARBA" id="ARBA00005085"/>
    </source>
</evidence>
<dbReference type="PANTHER" id="PTHR12561">
    <property type="entry name" value="LIPOATE-PROTEIN LIGASE"/>
    <property type="match status" value="1"/>
</dbReference>
<dbReference type="PROSITE" id="PS51257">
    <property type="entry name" value="PROKAR_LIPOPROTEIN"/>
    <property type="match status" value="1"/>
</dbReference>
<dbReference type="KEGG" id="ncc:104961635"/>
<gene>
    <name evidence="5" type="primary">lipt1</name>
</gene>
<dbReference type="SUPFAM" id="SSF55681">
    <property type="entry name" value="Class II aaRS and biotin synthetases"/>
    <property type="match status" value="1"/>
</dbReference>
<reference evidence="5" key="1">
    <citation type="submission" date="2025-08" db="UniProtKB">
        <authorList>
            <consortium name="RefSeq"/>
        </authorList>
    </citation>
    <scope>IDENTIFICATION</scope>
    <source>
        <tissue evidence="5">Muscle</tissue>
    </source>
</reference>
<dbReference type="GO" id="GO:0005739">
    <property type="term" value="C:mitochondrion"/>
    <property type="evidence" value="ECO:0007669"/>
    <property type="project" value="TreeGrafter"/>
</dbReference>
<dbReference type="GO" id="GO:0017118">
    <property type="term" value="F:lipoyltransferase activity"/>
    <property type="evidence" value="ECO:0007669"/>
    <property type="project" value="TreeGrafter"/>
</dbReference>
<evidence type="ECO:0000259" key="3">
    <source>
        <dbReference type="PROSITE" id="PS51733"/>
    </source>
</evidence>
<feature type="domain" description="BPL/LPL catalytic" evidence="3">
    <location>
        <begin position="144"/>
        <end position="330"/>
    </location>
</feature>
<protein>
    <submittedName>
        <fullName evidence="5">Lipoyl amidotransferase LIPT1, mitochondrial</fullName>
    </submittedName>
</protein>
<dbReference type="CTD" id="51601"/>
<keyword evidence="4" id="KW-1185">Reference proteome</keyword>
<evidence type="ECO:0000256" key="2">
    <source>
        <dbReference type="ARBA" id="ARBA00008242"/>
    </source>
</evidence>
<accession>A0A6I9PBX1</accession>
<dbReference type="PROSITE" id="PS51733">
    <property type="entry name" value="BPL_LPL_CATALYTIC"/>
    <property type="match status" value="1"/>
</dbReference>
<dbReference type="UniPathway" id="UPA00537">
    <property type="reaction ID" value="UER00595"/>
</dbReference>
<dbReference type="InterPro" id="IPR004143">
    <property type="entry name" value="BPL_LPL_catalytic"/>
</dbReference>
<evidence type="ECO:0000313" key="5">
    <source>
        <dbReference type="RefSeq" id="XP_010788264.1"/>
    </source>
</evidence>
<dbReference type="RefSeq" id="XP_010788264.1">
    <property type="nucleotide sequence ID" value="XM_010789962.1"/>
</dbReference>
<dbReference type="InterPro" id="IPR004562">
    <property type="entry name" value="LipoylTrfase_LipoateP_Ligase"/>
</dbReference>
<dbReference type="GeneID" id="104961635"/>
<dbReference type="Proteomes" id="UP000504611">
    <property type="component" value="Unplaced"/>
</dbReference>
<dbReference type="PANTHER" id="PTHR12561:SF3">
    <property type="entry name" value="LIPOYLTRANSFERASE 1, MITOCHONDRIAL"/>
    <property type="match status" value="1"/>
</dbReference>
<sequence>MLAVRRSLSLLGGASRSSSSLFGSSLVGSSSCSPSPISSLIGSSSSSSSPISSLIGSYLFRSFSSSSSSSLIGSSLIGSSLVRSFSSSSSSSPRSSSLIGSSSLVDSSSALLGSSSPGLVLLSLSTDVFQNLALEEWIDAHLDLQKLRLLLLWRNRPSVVIGRHQNPWMEADLPVMRRAGVPLARRRSGGGTVYHDLGNLNATFFSSKQAYDRPRNLKVVTDALKRLCPQLDVRATERLDIVLNGHLKISGSASRLSRKSSYHHLTLLHSADRASLSSMLRPSCDGIHSNATPSVRSPVANLSDHAPSLKWEELMEALQVQFNTEFGLSAAPSHVDPSDDSAFPGVLAAAEDLRGWDWTFGKTPKFSLQTSLPGGGHLSLQVVSGRMEGVELSLLEDWIPERLIGAMTDALCGEKFCRKHAAAALSARLLQGGGVQHRVKVLCDDIINALG</sequence>
<comment type="pathway">
    <text evidence="1">Protein modification; protein lipoylation via exogenous pathway; protein N(6)-(lipoyl)lysine from lipoate: step 2/2.</text>
</comment>
<dbReference type="InterPro" id="IPR045864">
    <property type="entry name" value="aa-tRNA-synth_II/BPL/LPL"/>
</dbReference>
<dbReference type="CDD" id="cd16443">
    <property type="entry name" value="LplA"/>
    <property type="match status" value="1"/>
</dbReference>
<dbReference type="AlphaFoldDB" id="A0A6I9PBX1"/>
<dbReference type="FunFam" id="3.30.930.10:FF:000045">
    <property type="entry name" value="lipoyltransferase 1, mitochondrial"/>
    <property type="match status" value="1"/>
</dbReference>
<dbReference type="Gene3D" id="3.30.930.10">
    <property type="entry name" value="Bira Bifunctional Protein, Domain 2"/>
    <property type="match status" value="1"/>
</dbReference>
<dbReference type="Pfam" id="PF21948">
    <property type="entry name" value="LplA-B_cat"/>
    <property type="match status" value="1"/>
</dbReference>
<proteinExistence type="inferred from homology"/>